<name>A0A0N0RQU0_9FLAO</name>
<evidence type="ECO:0000259" key="6">
    <source>
        <dbReference type="SMART" id="SM01217"/>
    </source>
</evidence>
<dbReference type="GO" id="GO:0005975">
    <property type="term" value="P:carbohydrate metabolic process"/>
    <property type="evidence" value="ECO:0007669"/>
    <property type="project" value="InterPro"/>
</dbReference>
<dbReference type="Proteomes" id="UP000037755">
    <property type="component" value="Unassembled WGS sequence"/>
</dbReference>
<dbReference type="Gene3D" id="2.60.40.10">
    <property type="entry name" value="Immunoglobulins"/>
    <property type="match status" value="1"/>
</dbReference>
<accession>A0A0N0RQU0</accession>
<dbReference type="InterPro" id="IPR036881">
    <property type="entry name" value="Glyco_hydro_3_C_sf"/>
</dbReference>
<dbReference type="EMBL" id="LIYD01000005">
    <property type="protein sequence ID" value="KOS06749.1"/>
    <property type="molecule type" value="Genomic_DNA"/>
</dbReference>
<dbReference type="InterPro" id="IPR017853">
    <property type="entry name" value="GH"/>
</dbReference>
<keyword evidence="3" id="KW-0119">Carbohydrate metabolism</keyword>
<dbReference type="SUPFAM" id="SSF52279">
    <property type="entry name" value="Beta-D-glucan exohydrolase, C-terminal domain"/>
    <property type="match status" value="1"/>
</dbReference>
<reference evidence="7 8" key="1">
    <citation type="submission" date="2015-08" db="EMBL/GenBank/DDBJ databases">
        <title>Whole genome sequence of Flavobacterium akiainvivens IK-1T, from decaying Wikstroemia oahuensis, an endemic Hawaiian shrub.</title>
        <authorList>
            <person name="Wan X."/>
            <person name="Hou S."/>
            <person name="Saito J."/>
            <person name="Donachie S."/>
        </authorList>
    </citation>
    <scope>NUCLEOTIDE SEQUENCE [LARGE SCALE GENOMIC DNA]</scope>
    <source>
        <strain evidence="7 8">IK-1</strain>
    </source>
</reference>
<dbReference type="PROSITE" id="PS00775">
    <property type="entry name" value="GLYCOSYL_HYDROL_F3"/>
    <property type="match status" value="1"/>
</dbReference>
<dbReference type="InterPro" id="IPR001764">
    <property type="entry name" value="Glyco_hydro_3_N"/>
</dbReference>
<dbReference type="AlphaFoldDB" id="A0A0N0RQU0"/>
<evidence type="ECO:0000256" key="4">
    <source>
        <dbReference type="RuleBase" id="RU361161"/>
    </source>
</evidence>
<keyword evidence="8" id="KW-1185">Reference proteome</keyword>
<keyword evidence="5" id="KW-0732">Signal</keyword>
<feature type="chain" id="PRO_5005857489" evidence="5">
    <location>
        <begin position="20"/>
        <end position="748"/>
    </location>
</feature>
<evidence type="ECO:0000256" key="1">
    <source>
        <dbReference type="ARBA" id="ARBA00005336"/>
    </source>
</evidence>
<dbReference type="Pfam" id="PF01915">
    <property type="entry name" value="Glyco_hydro_3_C"/>
    <property type="match status" value="1"/>
</dbReference>
<dbReference type="Pfam" id="PF14310">
    <property type="entry name" value="Fn3-like"/>
    <property type="match status" value="1"/>
</dbReference>
<dbReference type="InterPro" id="IPR019800">
    <property type="entry name" value="Glyco_hydro_3_AS"/>
</dbReference>
<sequence>MKNKILLLSAALMLVVASCKDEKNSTDVAQNGEPATYKGAGLSDEYDAKIDEIVSKMTLEEKIGMLHGYSMFTNQGVERLGIPETYMADGPLGVREELERMSWAPANRTDDFATFYPAGGGLSATWNQEMAATFGRSIGEETRARGKDILLAPAFNIIRTPLGGRTYEYMTEDPFLNKSLVVPYIVSFQKQDAAVCIKHYAANNQETNRGTVDVQMDERTLREIYLPAFEAAIVDAKAYSVMGAYNKFRGDYLCENPYMLQTILRDEWGFKGIVISDWNAVHTTKKALEAGTDLEMGTDKPSFSEFYFANPLLKAVKAGEVSEAEVDKHVKRILKLLFNVKAMGDDTASRVKGSISTEAHFKDVYDIAAESVVLLKNSENMLPLKTDGLKSVAIIGPNATQKHAQGGFGAGVKTKHEVTPLEAFKAKLPKGVTINYAQGYKTEFKPKKEMKFGEVTQEAKETVTDLDPKMVAEAVAAAKKSDVAILLVGANRDYETEASDRTDLSLPFGQEGLIKAVKAANPKTIVIFVAGAPYDINNVVSANSSVVWSWYNGSEGGNALADVVLGKVNPSGKLPWTMPKKLSDSPAHATNSFPGGAVEEYKEGILVGYRWFDTKNIEPLYPFGYGLSYTTFEFANAKTDKKDYAANETITVTVDVKNTGKADGKEVVQLYSSIGKSKVQRANKELKGFSKVAVKAGGSQQVTIKVPVKELAYYDVTSKKWVVEPGTYTFKLGSSSRDIKGEVSVTVK</sequence>
<organism evidence="7 8">
    <name type="scientific">Flavobacterium akiainvivens</name>
    <dbReference type="NCBI Taxonomy" id="1202724"/>
    <lineage>
        <taxon>Bacteria</taxon>
        <taxon>Pseudomonadati</taxon>
        <taxon>Bacteroidota</taxon>
        <taxon>Flavobacteriia</taxon>
        <taxon>Flavobacteriales</taxon>
        <taxon>Flavobacteriaceae</taxon>
        <taxon>Flavobacterium</taxon>
    </lineage>
</organism>
<dbReference type="Gene3D" id="3.40.50.1700">
    <property type="entry name" value="Glycoside hydrolase family 3 C-terminal domain"/>
    <property type="match status" value="1"/>
</dbReference>
<dbReference type="InterPro" id="IPR013783">
    <property type="entry name" value="Ig-like_fold"/>
</dbReference>
<dbReference type="GO" id="GO:0008422">
    <property type="term" value="F:beta-glucosidase activity"/>
    <property type="evidence" value="ECO:0007669"/>
    <property type="project" value="UniProtKB-ARBA"/>
</dbReference>
<feature type="domain" description="Fibronectin type III-like" evidence="6">
    <location>
        <begin position="666"/>
        <end position="736"/>
    </location>
</feature>
<dbReference type="InterPro" id="IPR002772">
    <property type="entry name" value="Glyco_hydro_3_C"/>
</dbReference>
<feature type="signal peptide" evidence="5">
    <location>
        <begin position="1"/>
        <end position="19"/>
    </location>
</feature>
<dbReference type="PROSITE" id="PS51257">
    <property type="entry name" value="PROKAR_LIPOPROTEIN"/>
    <property type="match status" value="1"/>
</dbReference>
<dbReference type="PRINTS" id="PR00133">
    <property type="entry name" value="GLHYDRLASE3"/>
</dbReference>
<dbReference type="STRING" id="1202724.AM493_12480"/>
<evidence type="ECO:0000256" key="5">
    <source>
        <dbReference type="SAM" id="SignalP"/>
    </source>
</evidence>
<evidence type="ECO:0000256" key="3">
    <source>
        <dbReference type="ARBA" id="ARBA00023277"/>
    </source>
</evidence>
<comment type="caution">
    <text evidence="7">The sequence shown here is derived from an EMBL/GenBank/DDBJ whole genome shotgun (WGS) entry which is preliminary data.</text>
</comment>
<comment type="similarity">
    <text evidence="1 4">Belongs to the glycosyl hydrolase 3 family.</text>
</comment>
<dbReference type="InterPro" id="IPR036962">
    <property type="entry name" value="Glyco_hydro_3_N_sf"/>
</dbReference>
<gene>
    <name evidence="7" type="ORF">AM493_12480</name>
</gene>
<dbReference type="InterPro" id="IPR026891">
    <property type="entry name" value="Fn3-like"/>
</dbReference>
<protein>
    <submittedName>
        <fullName evidence="7">Glycosyl hydrolase family 3</fullName>
    </submittedName>
</protein>
<keyword evidence="2 4" id="KW-0378">Hydrolase</keyword>
<dbReference type="SMART" id="SM01217">
    <property type="entry name" value="Fn3_like"/>
    <property type="match status" value="1"/>
</dbReference>
<dbReference type="PANTHER" id="PTHR42715:SF10">
    <property type="entry name" value="BETA-GLUCOSIDASE"/>
    <property type="match status" value="1"/>
</dbReference>
<proteinExistence type="inferred from homology"/>
<dbReference type="Pfam" id="PF00933">
    <property type="entry name" value="Glyco_hydro_3"/>
    <property type="match status" value="1"/>
</dbReference>
<dbReference type="PATRIC" id="fig|1202724.3.peg.2584"/>
<dbReference type="RefSeq" id="WP_054408371.1">
    <property type="nucleotide sequence ID" value="NZ_FOYA01000020.1"/>
</dbReference>
<evidence type="ECO:0000256" key="2">
    <source>
        <dbReference type="ARBA" id="ARBA00022801"/>
    </source>
</evidence>
<keyword evidence="4" id="KW-0326">Glycosidase</keyword>
<dbReference type="PANTHER" id="PTHR42715">
    <property type="entry name" value="BETA-GLUCOSIDASE"/>
    <property type="match status" value="1"/>
</dbReference>
<evidence type="ECO:0000313" key="7">
    <source>
        <dbReference type="EMBL" id="KOS06749.1"/>
    </source>
</evidence>
<dbReference type="SUPFAM" id="SSF51445">
    <property type="entry name" value="(Trans)glycosidases"/>
    <property type="match status" value="1"/>
</dbReference>
<dbReference type="FunFam" id="2.60.40.10:FF:000495">
    <property type="entry name" value="Periplasmic beta-glucosidase"/>
    <property type="match status" value="1"/>
</dbReference>
<dbReference type="InterPro" id="IPR050288">
    <property type="entry name" value="Cellulose_deg_GH3"/>
</dbReference>
<evidence type="ECO:0000313" key="8">
    <source>
        <dbReference type="Proteomes" id="UP000037755"/>
    </source>
</evidence>
<dbReference type="Gene3D" id="3.20.20.300">
    <property type="entry name" value="Glycoside hydrolase, family 3, N-terminal domain"/>
    <property type="match status" value="1"/>
</dbReference>